<sequence length="122" mass="13479">MLVLRSPSPVSYDLCDQTVTVYHTDGKTYTRKIIRGAYLDYRKTQNVTKTGNTEANGFLLVIPGDTVPVSVGDKVMMGEGPEVTTREQWAALIPSRVPGLVVVQYVDPKYWRGHIVHTEAGG</sequence>
<dbReference type="EMBL" id="NFKL01000007">
    <property type="protein sequence ID" value="OUP59072.1"/>
    <property type="molecule type" value="Genomic_DNA"/>
</dbReference>
<comment type="caution">
    <text evidence="1">The sequence shown here is derived from an EMBL/GenBank/DDBJ whole genome shotgun (WGS) entry which is preliminary data.</text>
</comment>
<dbReference type="RefSeq" id="WP_087414760.1">
    <property type="nucleotide sequence ID" value="NZ_NFKL01000007.1"/>
</dbReference>
<name>A0A1Y4LXI3_9FIRM</name>
<reference evidence="2" key="1">
    <citation type="submission" date="2017-04" db="EMBL/GenBank/DDBJ databases">
        <title>Function of individual gut microbiota members based on whole genome sequencing of pure cultures obtained from chicken caecum.</title>
        <authorList>
            <person name="Medvecky M."/>
            <person name="Cejkova D."/>
            <person name="Polansky O."/>
            <person name="Karasova D."/>
            <person name="Kubasova T."/>
            <person name="Cizek A."/>
            <person name="Rychlik I."/>
        </authorList>
    </citation>
    <scope>NUCLEOTIDE SEQUENCE [LARGE SCALE GENOMIC DNA]</scope>
    <source>
        <strain evidence="2">An179</strain>
    </source>
</reference>
<dbReference type="Proteomes" id="UP000195326">
    <property type="component" value="Unassembled WGS sequence"/>
</dbReference>
<dbReference type="AlphaFoldDB" id="A0A1Y4LXI3"/>
<gene>
    <name evidence="1" type="ORF">B5F15_06300</name>
</gene>
<organism evidence="1 2">
    <name type="scientific">Butyricicoccus pullicaecorum</name>
    <dbReference type="NCBI Taxonomy" id="501571"/>
    <lineage>
        <taxon>Bacteria</taxon>
        <taxon>Bacillati</taxon>
        <taxon>Bacillota</taxon>
        <taxon>Clostridia</taxon>
        <taxon>Eubacteriales</taxon>
        <taxon>Butyricicoccaceae</taxon>
        <taxon>Butyricicoccus</taxon>
    </lineage>
</organism>
<proteinExistence type="predicted"/>
<evidence type="ECO:0000313" key="2">
    <source>
        <dbReference type="Proteomes" id="UP000195326"/>
    </source>
</evidence>
<accession>A0A1Y4LXI3</accession>
<evidence type="ECO:0000313" key="1">
    <source>
        <dbReference type="EMBL" id="OUP59072.1"/>
    </source>
</evidence>
<protein>
    <submittedName>
        <fullName evidence="1">Uncharacterized protein</fullName>
    </submittedName>
</protein>